<dbReference type="CDD" id="cd00805">
    <property type="entry name" value="TyrRS_core"/>
    <property type="match status" value="1"/>
</dbReference>
<evidence type="ECO:0000313" key="15">
    <source>
        <dbReference type="Proteomes" id="UP000323067"/>
    </source>
</evidence>
<evidence type="ECO:0000256" key="13">
    <source>
        <dbReference type="SAM" id="MobiDB-lite"/>
    </source>
</evidence>
<evidence type="ECO:0000256" key="12">
    <source>
        <dbReference type="RuleBase" id="RU361234"/>
    </source>
</evidence>
<dbReference type="PANTHER" id="PTHR46264:SF4">
    <property type="entry name" value="TYROSINE--TRNA LIGASE, CYTOPLASMIC"/>
    <property type="match status" value="1"/>
</dbReference>
<evidence type="ECO:0000256" key="3">
    <source>
        <dbReference type="ARBA" id="ARBA00013160"/>
    </source>
</evidence>
<dbReference type="AlphaFoldDB" id="A0A2H4SN30"/>
<dbReference type="OrthoDB" id="197206at2759"/>
<dbReference type="EC" id="6.1.1.1" evidence="3 12"/>
<gene>
    <name evidence="14" type="ORF">A9K55_003934</name>
</gene>
<evidence type="ECO:0000256" key="2">
    <source>
        <dbReference type="ARBA" id="ARBA00005594"/>
    </source>
</evidence>
<dbReference type="NCBIfam" id="NF006330">
    <property type="entry name" value="PRK08560.1"/>
    <property type="match status" value="1"/>
</dbReference>
<accession>A0A2H4SN30</accession>
<sequence length="428" mass="47224">MRVLAVGAPATFDPSEKLPLQEFLTHENKLHCSDETPDNCSHERLALIRENLAEVLNQEILEKILDEGRNPKIYWGTATTAPPHCGYFVPAIKIAQLLAAGCEMTILLADIHAFLDNLKAPIEMVAQRAEYYRFMITAILEAVGIPTDKLKFVLGSSYQKTPDYVMDVYRMASVVSEHDARRAGSETVKQSANPPLSGLLYPVLQILDEQYLDVDAQFGGMDQRKLFIAAKDWLPKLGYRERAHLMNPLVPGLQGAKMSSSDPNSKIDLLDTEDAIRKKISKAECAPKVVEGNGVLAFTEYVLLPAAALRGKKEFVVSRRDDTPLVYTSIEEMHEDYKNDKLTPQFLKPAVAQALVDLTAPIRAAFESSQEWKDITLKAYPPPLPEKKVKKVKDKGSRFPGRPKLTADAAEGAVAEADAAPAAAEPTA</sequence>
<dbReference type="NCBIfam" id="TIGR00234">
    <property type="entry name" value="tyrS"/>
    <property type="match status" value="1"/>
</dbReference>
<comment type="catalytic activity">
    <reaction evidence="11 12">
        <text>tRNA(Tyr) + L-tyrosine + ATP = L-tyrosyl-tRNA(Tyr) + AMP + diphosphate + H(+)</text>
        <dbReference type="Rhea" id="RHEA:10220"/>
        <dbReference type="Rhea" id="RHEA-COMP:9706"/>
        <dbReference type="Rhea" id="RHEA-COMP:9707"/>
        <dbReference type="ChEBI" id="CHEBI:15378"/>
        <dbReference type="ChEBI" id="CHEBI:30616"/>
        <dbReference type="ChEBI" id="CHEBI:33019"/>
        <dbReference type="ChEBI" id="CHEBI:58315"/>
        <dbReference type="ChEBI" id="CHEBI:78442"/>
        <dbReference type="ChEBI" id="CHEBI:78536"/>
        <dbReference type="ChEBI" id="CHEBI:456215"/>
        <dbReference type="EC" id="6.1.1.1"/>
    </reaction>
</comment>
<dbReference type="VEuPathDB" id="FungiDB:A9K55_003934"/>
<feature type="compositionally biased region" description="Low complexity" evidence="13">
    <location>
        <begin position="406"/>
        <end position="428"/>
    </location>
</feature>
<evidence type="ECO:0000256" key="4">
    <source>
        <dbReference type="ARBA" id="ARBA00022490"/>
    </source>
</evidence>
<evidence type="ECO:0000256" key="5">
    <source>
        <dbReference type="ARBA" id="ARBA00022598"/>
    </source>
</evidence>
<dbReference type="PANTHER" id="PTHR46264">
    <property type="entry name" value="TYROSINE-TRNA LIGASE"/>
    <property type="match status" value="1"/>
</dbReference>
<proteinExistence type="inferred from homology"/>
<evidence type="ECO:0000313" key="14">
    <source>
        <dbReference type="EMBL" id="ATY64512.1"/>
    </source>
</evidence>
<dbReference type="GO" id="GO:0004831">
    <property type="term" value="F:tyrosine-tRNA ligase activity"/>
    <property type="evidence" value="ECO:0007669"/>
    <property type="project" value="UniProtKB-EC"/>
</dbReference>
<evidence type="ECO:0000256" key="6">
    <source>
        <dbReference type="ARBA" id="ARBA00022741"/>
    </source>
</evidence>
<evidence type="ECO:0000256" key="9">
    <source>
        <dbReference type="ARBA" id="ARBA00023146"/>
    </source>
</evidence>
<keyword evidence="9 12" id="KW-0030">Aminoacyl-tRNA synthetase</keyword>
<keyword evidence="4" id="KW-0963">Cytoplasm</keyword>
<evidence type="ECO:0000256" key="8">
    <source>
        <dbReference type="ARBA" id="ARBA00022917"/>
    </source>
</evidence>
<name>A0A2H4SN30_CORMI</name>
<dbReference type="Proteomes" id="UP000323067">
    <property type="component" value="Chromosome v"/>
</dbReference>
<organism evidence="14 15">
    <name type="scientific">Cordyceps militaris</name>
    <name type="common">Caterpillar fungus</name>
    <name type="synonym">Clavaria militaris</name>
    <dbReference type="NCBI Taxonomy" id="73501"/>
    <lineage>
        <taxon>Eukaryota</taxon>
        <taxon>Fungi</taxon>
        <taxon>Dikarya</taxon>
        <taxon>Ascomycota</taxon>
        <taxon>Pezizomycotina</taxon>
        <taxon>Sordariomycetes</taxon>
        <taxon>Hypocreomycetidae</taxon>
        <taxon>Hypocreales</taxon>
        <taxon>Cordycipitaceae</taxon>
        <taxon>Cordyceps</taxon>
    </lineage>
</organism>
<dbReference type="GO" id="GO:0005737">
    <property type="term" value="C:cytoplasm"/>
    <property type="evidence" value="ECO:0007669"/>
    <property type="project" value="UniProtKB-SubCell"/>
</dbReference>
<keyword evidence="8 12" id="KW-0648">Protein biosynthesis</keyword>
<keyword evidence="7 12" id="KW-0067">ATP-binding</keyword>
<dbReference type="InterPro" id="IPR014729">
    <property type="entry name" value="Rossmann-like_a/b/a_fold"/>
</dbReference>
<dbReference type="InterPro" id="IPR002307">
    <property type="entry name" value="Tyr-tRNA-ligase"/>
</dbReference>
<dbReference type="Gene3D" id="1.10.240.10">
    <property type="entry name" value="Tyrosyl-Transfer RNA Synthetase"/>
    <property type="match status" value="1"/>
</dbReference>
<dbReference type="InterPro" id="IPR050489">
    <property type="entry name" value="Tyr-tRNA_synthase"/>
</dbReference>
<dbReference type="GO" id="GO:0005524">
    <property type="term" value="F:ATP binding"/>
    <property type="evidence" value="ECO:0007669"/>
    <property type="project" value="UniProtKB-KW"/>
</dbReference>
<reference evidence="14 15" key="1">
    <citation type="journal article" date="2017" name="BMC Genomics">
        <title>Chromosome level assembly and secondary metabolite potential of the parasitic fungus Cordyceps militaris.</title>
        <authorList>
            <person name="Kramer G.J."/>
            <person name="Nodwell J.R."/>
        </authorList>
    </citation>
    <scope>NUCLEOTIDE SEQUENCE [LARGE SCALE GENOMIC DNA]</scope>
    <source>
        <strain evidence="14 15">ATCC 34164</strain>
    </source>
</reference>
<dbReference type="Gene3D" id="3.40.50.620">
    <property type="entry name" value="HUPs"/>
    <property type="match status" value="1"/>
</dbReference>
<protein>
    <recommendedName>
        <fullName evidence="3 12">Tyrosine--tRNA ligase</fullName>
        <ecNumber evidence="3 12">6.1.1.1</ecNumber>
    </recommendedName>
    <alternativeName>
        <fullName evidence="10 12">Tyrosyl-tRNA synthetase</fullName>
    </alternativeName>
</protein>
<comment type="subcellular location">
    <subcellularLocation>
        <location evidence="1">Cytoplasm</location>
    </subcellularLocation>
</comment>
<keyword evidence="6 12" id="KW-0547">Nucleotide-binding</keyword>
<keyword evidence="5 12" id="KW-0436">Ligase</keyword>
<evidence type="ECO:0000256" key="11">
    <source>
        <dbReference type="ARBA" id="ARBA00048248"/>
    </source>
</evidence>
<dbReference type="FunFam" id="3.40.50.620:FF:000040">
    <property type="entry name" value="Tyrosine--tRNA ligase"/>
    <property type="match status" value="1"/>
</dbReference>
<evidence type="ECO:0000256" key="10">
    <source>
        <dbReference type="ARBA" id="ARBA00033323"/>
    </source>
</evidence>
<dbReference type="SUPFAM" id="SSF52374">
    <property type="entry name" value="Nucleotidylyl transferase"/>
    <property type="match status" value="1"/>
</dbReference>
<evidence type="ECO:0000256" key="1">
    <source>
        <dbReference type="ARBA" id="ARBA00004496"/>
    </source>
</evidence>
<feature type="region of interest" description="Disordered" evidence="13">
    <location>
        <begin position="383"/>
        <end position="428"/>
    </location>
</feature>
<comment type="similarity">
    <text evidence="2 12">Belongs to the class-I aminoacyl-tRNA synthetase family.</text>
</comment>
<evidence type="ECO:0000256" key="7">
    <source>
        <dbReference type="ARBA" id="ARBA00022840"/>
    </source>
</evidence>
<dbReference type="GO" id="GO:0006437">
    <property type="term" value="P:tyrosyl-tRNA aminoacylation"/>
    <property type="evidence" value="ECO:0007669"/>
    <property type="project" value="InterPro"/>
</dbReference>
<dbReference type="VEuPathDB" id="FungiDB:CCM_04882"/>
<dbReference type="InterPro" id="IPR002305">
    <property type="entry name" value="aa-tRNA-synth_Ic"/>
</dbReference>
<dbReference type="PRINTS" id="PR01040">
    <property type="entry name" value="TRNASYNTHTYR"/>
</dbReference>
<dbReference type="EMBL" id="CP023325">
    <property type="protein sequence ID" value="ATY64512.1"/>
    <property type="molecule type" value="Genomic_DNA"/>
</dbReference>
<dbReference type="Pfam" id="PF00579">
    <property type="entry name" value="tRNA-synt_1b"/>
    <property type="match status" value="1"/>
</dbReference>